<dbReference type="Proteomes" id="UP000317036">
    <property type="component" value="Unassembled WGS sequence"/>
</dbReference>
<comment type="caution">
    <text evidence="4">The sequence shown here is derived from an EMBL/GenBank/DDBJ whole genome shotgun (WGS) entry which is preliminary data.</text>
</comment>
<sequence length="338" mass="36614">MFTKFKVLCASAILLVGMTGTAFAEQKASDIDVYYVPLQFEFDGEQYTPAEDQRGFIYEGSTYVPLRFISYSLNQGVKWDGDTYTVSVGEPSKIEKQEINEYNLNTKVRDAVKRDKFDASQLTPTTLTAYKEKVQYVFQGQSKEMASGTSGLFIDNRLYVPLRFFSESVGRQIEWDAVSYTISAKSKEAPVAEQPQTDIPSTSGVGGSGGGSSTSMGSGGSSASVGGSGGGSASSGGASTSQIQSEAEAKLTALENSCRNRLTPLGDQYVREKDPVKQKQLIAQGKQILNDCHNQFESIMSSIDGKLPSSVIQGYRDHYDQIQAQAMSDLILRIGSGN</sequence>
<dbReference type="Pfam" id="PF07833">
    <property type="entry name" value="Cu_amine_oxidN1"/>
    <property type="match status" value="2"/>
</dbReference>
<feature type="chain" id="PRO_5022099894" evidence="2">
    <location>
        <begin position="25"/>
        <end position="338"/>
    </location>
</feature>
<dbReference type="InterPro" id="IPR012854">
    <property type="entry name" value="Cu_amine_oxidase-like_N"/>
</dbReference>
<keyword evidence="5" id="KW-1185">Reference proteome</keyword>
<dbReference type="RefSeq" id="WP_144845438.1">
    <property type="nucleotide sequence ID" value="NZ_VNJI01000008.1"/>
</dbReference>
<keyword evidence="2" id="KW-0732">Signal</keyword>
<evidence type="ECO:0000313" key="5">
    <source>
        <dbReference type="Proteomes" id="UP000317036"/>
    </source>
</evidence>
<evidence type="ECO:0000259" key="3">
    <source>
        <dbReference type="Pfam" id="PF07833"/>
    </source>
</evidence>
<proteinExistence type="predicted"/>
<evidence type="ECO:0000313" key="4">
    <source>
        <dbReference type="EMBL" id="TVY10393.1"/>
    </source>
</evidence>
<feature type="domain" description="Copper amine oxidase-like N-terminal" evidence="3">
    <location>
        <begin position="43"/>
        <end position="95"/>
    </location>
</feature>
<feature type="region of interest" description="Disordered" evidence="1">
    <location>
        <begin position="187"/>
        <end position="246"/>
    </location>
</feature>
<name>A0A559KE59_9BACL</name>
<gene>
    <name evidence="4" type="ORF">FPZ49_08320</name>
</gene>
<dbReference type="AlphaFoldDB" id="A0A559KE59"/>
<accession>A0A559KE59</accession>
<feature type="compositionally biased region" description="Gly residues" evidence="1">
    <location>
        <begin position="204"/>
        <end position="234"/>
    </location>
</feature>
<dbReference type="OrthoDB" id="574706at2"/>
<feature type="signal peptide" evidence="2">
    <location>
        <begin position="1"/>
        <end position="24"/>
    </location>
</feature>
<evidence type="ECO:0000256" key="2">
    <source>
        <dbReference type="SAM" id="SignalP"/>
    </source>
</evidence>
<reference evidence="4 5" key="1">
    <citation type="submission" date="2019-07" db="EMBL/GenBank/DDBJ databases">
        <authorList>
            <person name="Kim J."/>
        </authorList>
    </citation>
    <scope>NUCLEOTIDE SEQUENCE [LARGE SCALE GENOMIC DNA]</scope>
    <source>
        <strain evidence="4 5">JC52</strain>
    </source>
</reference>
<protein>
    <submittedName>
        <fullName evidence="4">Copper amine oxidase N-terminal domain-containing protein</fullName>
    </submittedName>
</protein>
<organism evidence="4 5">
    <name type="scientific">Paenibacillus cremeus</name>
    <dbReference type="NCBI Taxonomy" id="2163881"/>
    <lineage>
        <taxon>Bacteria</taxon>
        <taxon>Bacillati</taxon>
        <taxon>Bacillota</taxon>
        <taxon>Bacilli</taxon>
        <taxon>Bacillales</taxon>
        <taxon>Paenibacillaceae</taxon>
        <taxon>Paenibacillus</taxon>
    </lineage>
</organism>
<evidence type="ECO:0000256" key="1">
    <source>
        <dbReference type="SAM" id="MobiDB-lite"/>
    </source>
</evidence>
<feature type="domain" description="Copper amine oxidase-like N-terminal" evidence="3">
    <location>
        <begin position="126"/>
        <end position="183"/>
    </location>
</feature>
<dbReference type="EMBL" id="VNJI01000008">
    <property type="protein sequence ID" value="TVY10393.1"/>
    <property type="molecule type" value="Genomic_DNA"/>
</dbReference>